<sequence>MQLTLVAITGLTAIAAASPIDLNERQNKENVTLTLYQTTDHFLFNTNIADFLNARNAREGIGLGIDWTADGCSSSPDDPFGFQFHNSCLRHDFGYRNYKQQKRCKKADKKRIDKNFKQDMYDQCALGDDQDGCEAVANVYYSSVRVFGGNHFC</sequence>
<dbReference type="InterPro" id="IPR036444">
    <property type="entry name" value="PLipase_A2_dom_sf"/>
</dbReference>
<dbReference type="InterPro" id="IPR015141">
    <property type="entry name" value="PLipase_A2_prok/fun"/>
</dbReference>
<dbReference type="Pfam" id="PF09056">
    <property type="entry name" value="Phospholip_A2_3"/>
    <property type="match status" value="1"/>
</dbReference>
<proteinExistence type="predicted"/>
<dbReference type="GO" id="GO:0006644">
    <property type="term" value="P:phospholipid metabolic process"/>
    <property type="evidence" value="ECO:0007669"/>
    <property type="project" value="InterPro"/>
</dbReference>
<evidence type="ECO:0000313" key="3">
    <source>
        <dbReference type="Proteomes" id="UP000799777"/>
    </source>
</evidence>
<evidence type="ECO:0000313" key="2">
    <source>
        <dbReference type="EMBL" id="KAF2024490.1"/>
    </source>
</evidence>
<keyword evidence="3" id="KW-1185">Reference proteome</keyword>
<dbReference type="PANTHER" id="PTHR40787">
    <property type="entry name" value="SECRETED PROTEIN"/>
    <property type="match status" value="1"/>
</dbReference>
<dbReference type="Gene3D" id="1.20.90.10">
    <property type="entry name" value="Phospholipase A2 domain"/>
    <property type="match status" value="1"/>
</dbReference>
<protein>
    <recommendedName>
        <fullName evidence="4">Phospholipase A2</fullName>
    </recommendedName>
</protein>
<organism evidence="2 3">
    <name type="scientific">Setomelanomma holmii</name>
    <dbReference type="NCBI Taxonomy" id="210430"/>
    <lineage>
        <taxon>Eukaryota</taxon>
        <taxon>Fungi</taxon>
        <taxon>Dikarya</taxon>
        <taxon>Ascomycota</taxon>
        <taxon>Pezizomycotina</taxon>
        <taxon>Dothideomycetes</taxon>
        <taxon>Pleosporomycetidae</taxon>
        <taxon>Pleosporales</taxon>
        <taxon>Pleosporineae</taxon>
        <taxon>Phaeosphaeriaceae</taxon>
        <taxon>Setomelanomma</taxon>
    </lineage>
</organism>
<gene>
    <name evidence="2" type="ORF">EK21DRAFT_117748</name>
</gene>
<name>A0A9P4GYV3_9PLEO</name>
<accession>A0A9P4GYV3</accession>
<dbReference type="GO" id="GO:0004623">
    <property type="term" value="F:phospholipase A2 activity"/>
    <property type="evidence" value="ECO:0007669"/>
    <property type="project" value="InterPro"/>
</dbReference>
<reference evidence="2" key="1">
    <citation type="journal article" date="2020" name="Stud. Mycol.">
        <title>101 Dothideomycetes genomes: a test case for predicting lifestyles and emergence of pathogens.</title>
        <authorList>
            <person name="Haridas S."/>
            <person name="Albert R."/>
            <person name="Binder M."/>
            <person name="Bloem J."/>
            <person name="Labutti K."/>
            <person name="Salamov A."/>
            <person name="Andreopoulos B."/>
            <person name="Baker S."/>
            <person name="Barry K."/>
            <person name="Bills G."/>
            <person name="Bluhm B."/>
            <person name="Cannon C."/>
            <person name="Castanera R."/>
            <person name="Culley D."/>
            <person name="Daum C."/>
            <person name="Ezra D."/>
            <person name="Gonzalez J."/>
            <person name="Henrissat B."/>
            <person name="Kuo A."/>
            <person name="Liang C."/>
            <person name="Lipzen A."/>
            <person name="Lutzoni F."/>
            <person name="Magnuson J."/>
            <person name="Mondo S."/>
            <person name="Nolan M."/>
            <person name="Ohm R."/>
            <person name="Pangilinan J."/>
            <person name="Park H.-J."/>
            <person name="Ramirez L."/>
            <person name="Alfaro M."/>
            <person name="Sun H."/>
            <person name="Tritt A."/>
            <person name="Yoshinaga Y."/>
            <person name="Zwiers L.-H."/>
            <person name="Turgeon B."/>
            <person name="Goodwin S."/>
            <person name="Spatafora J."/>
            <person name="Crous P."/>
            <person name="Grigoriev I."/>
        </authorList>
    </citation>
    <scope>NUCLEOTIDE SEQUENCE</scope>
    <source>
        <strain evidence="2">CBS 110217</strain>
    </source>
</reference>
<evidence type="ECO:0000256" key="1">
    <source>
        <dbReference type="SAM" id="SignalP"/>
    </source>
</evidence>
<dbReference type="OrthoDB" id="5120271at2759"/>
<dbReference type="SUPFAM" id="SSF48619">
    <property type="entry name" value="Phospholipase A2, PLA2"/>
    <property type="match status" value="1"/>
</dbReference>
<keyword evidence="1" id="KW-0732">Signal</keyword>
<dbReference type="PANTHER" id="PTHR40787:SF3">
    <property type="entry name" value="PROTEIN TRANSPORT PROTEIN SEC39"/>
    <property type="match status" value="1"/>
</dbReference>
<dbReference type="EMBL" id="ML978294">
    <property type="protein sequence ID" value="KAF2024490.1"/>
    <property type="molecule type" value="Genomic_DNA"/>
</dbReference>
<dbReference type="AlphaFoldDB" id="A0A9P4GYV3"/>
<feature type="signal peptide" evidence="1">
    <location>
        <begin position="1"/>
        <end position="17"/>
    </location>
</feature>
<dbReference type="GO" id="GO:0050482">
    <property type="term" value="P:arachidonate secretion"/>
    <property type="evidence" value="ECO:0007669"/>
    <property type="project" value="InterPro"/>
</dbReference>
<dbReference type="Proteomes" id="UP000799777">
    <property type="component" value="Unassembled WGS sequence"/>
</dbReference>
<feature type="chain" id="PRO_5040348257" description="Phospholipase A2" evidence="1">
    <location>
        <begin position="18"/>
        <end position="153"/>
    </location>
</feature>
<comment type="caution">
    <text evidence="2">The sequence shown here is derived from an EMBL/GenBank/DDBJ whole genome shotgun (WGS) entry which is preliminary data.</text>
</comment>
<evidence type="ECO:0008006" key="4">
    <source>
        <dbReference type="Google" id="ProtNLM"/>
    </source>
</evidence>